<dbReference type="EMBL" id="CP071060">
    <property type="protein sequence ID" value="QSI78980.1"/>
    <property type="molecule type" value="Genomic_DNA"/>
</dbReference>
<proteinExistence type="predicted"/>
<dbReference type="InterPro" id="IPR016024">
    <property type="entry name" value="ARM-type_fold"/>
</dbReference>
<accession>A0ABX7MB52</accession>
<evidence type="ECO:0000313" key="1">
    <source>
        <dbReference type="EMBL" id="QSI78980.1"/>
    </source>
</evidence>
<dbReference type="SUPFAM" id="SSF48371">
    <property type="entry name" value="ARM repeat"/>
    <property type="match status" value="1"/>
</dbReference>
<dbReference type="Proteomes" id="UP000663570">
    <property type="component" value="Chromosome"/>
</dbReference>
<protein>
    <recommendedName>
        <fullName evidence="3">TIGR02270 family protein</fullName>
    </recommendedName>
</protein>
<reference evidence="1 2" key="1">
    <citation type="submission" date="2021-02" db="EMBL/GenBank/DDBJ databases">
        <title>Niveibacterium changnyeongensis HC41.</title>
        <authorList>
            <person name="Kang M."/>
        </authorList>
    </citation>
    <scope>NUCLEOTIDE SEQUENCE [LARGE SCALE GENOMIC DNA]</scope>
    <source>
        <strain evidence="1 2">HC41</strain>
    </source>
</reference>
<evidence type="ECO:0000313" key="2">
    <source>
        <dbReference type="Proteomes" id="UP000663570"/>
    </source>
</evidence>
<sequence length="356" mass="37644">MNERIEAHLEGLLLCAASLPEVVGERLGLDDRDEVFAGAWPLLRSGSPEAAKTVLSAFAVAQGARLYGLRDALGMASQLHTEATLRAALSHGSPAHAAAAALALAMQRRLDPADSRLARLLDDPTPAIAVQAWQALLQVDTAANPIPRPYAAAIGHENPELRAAALEAGIWRGEPWAPTVIRKLAEAGNALGLEWFMAVGDATGAEGLLKALAPQANARHCKLASRSGHPAAIQNLLEWMSSEDPSAAADAGAGWFRVTGFDVEGERASVPVGPEADEIDREFAPEVRLPDLARARQQWAANGARWLAGARWCRGHDIGVSLSSAAQRTIDLEARWDFGARAALAGARVFPPPPAI</sequence>
<evidence type="ECO:0008006" key="3">
    <source>
        <dbReference type="Google" id="ProtNLM"/>
    </source>
</evidence>
<keyword evidence="2" id="KW-1185">Reference proteome</keyword>
<organism evidence="1 2">
    <name type="scientific">Niveibacterium microcysteis</name>
    <dbReference type="NCBI Taxonomy" id="2811415"/>
    <lineage>
        <taxon>Bacteria</taxon>
        <taxon>Pseudomonadati</taxon>
        <taxon>Pseudomonadota</taxon>
        <taxon>Betaproteobacteria</taxon>
        <taxon>Rhodocyclales</taxon>
        <taxon>Rhodocyclaceae</taxon>
        <taxon>Niveibacterium</taxon>
    </lineage>
</organism>
<dbReference type="RefSeq" id="WP_206256292.1">
    <property type="nucleotide sequence ID" value="NZ_CP071060.1"/>
</dbReference>
<name>A0ABX7MB52_9RHOO</name>
<gene>
    <name evidence="1" type="ORF">JY500_10365</name>
</gene>